<name>A0A846WDC9_9NOCA</name>
<dbReference type="Proteomes" id="UP000572007">
    <property type="component" value="Unassembled WGS sequence"/>
</dbReference>
<keyword evidence="3" id="KW-1185">Reference proteome</keyword>
<dbReference type="PANTHER" id="PTHR30290">
    <property type="entry name" value="PERIPLASMIC BINDING COMPONENT OF ABC TRANSPORTER"/>
    <property type="match status" value="1"/>
</dbReference>
<dbReference type="CDD" id="cd08501">
    <property type="entry name" value="PBP2_Lpqw"/>
    <property type="match status" value="1"/>
</dbReference>
<dbReference type="GO" id="GO:0015833">
    <property type="term" value="P:peptide transport"/>
    <property type="evidence" value="ECO:0007669"/>
    <property type="project" value="TreeGrafter"/>
</dbReference>
<dbReference type="InterPro" id="IPR039424">
    <property type="entry name" value="SBP_5"/>
</dbReference>
<dbReference type="Gene3D" id="3.90.76.10">
    <property type="entry name" value="Dipeptide-binding Protein, Domain 1"/>
    <property type="match status" value="1"/>
</dbReference>
<dbReference type="AlphaFoldDB" id="A0A846WDC9"/>
<dbReference type="Pfam" id="PF00496">
    <property type="entry name" value="SBP_bac_5"/>
    <property type="match status" value="1"/>
</dbReference>
<organism evidence="2 3">
    <name type="scientific">Nocardia coubleae</name>
    <dbReference type="NCBI Taxonomy" id="356147"/>
    <lineage>
        <taxon>Bacteria</taxon>
        <taxon>Bacillati</taxon>
        <taxon>Actinomycetota</taxon>
        <taxon>Actinomycetes</taxon>
        <taxon>Mycobacteriales</taxon>
        <taxon>Nocardiaceae</taxon>
        <taxon>Nocardia</taxon>
    </lineage>
</organism>
<dbReference type="GO" id="GO:1904680">
    <property type="term" value="F:peptide transmembrane transporter activity"/>
    <property type="evidence" value="ECO:0007669"/>
    <property type="project" value="TreeGrafter"/>
</dbReference>
<evidence type="ECO:0000313" key="3">
    <source>
        <dbReference type="Proteomes" id="UP000572007"/>
    </source>
</evidence>
<comment type="caution">
    <text evidence="2">The sequence shown here is derived from an EMBL/GenBank/DDBJ whole genome shotgun (WGS) entry which is preliminary data.</text>
</comment>
<feature type="domain" description="Solute-binding protein family 5" evidence="1">
    <location>
        <begin position="114"/>
        <end position="471"/>
    </location>
</feature>
<proteinExistence type="predicted"/>
<evidence type="ECO:0000313" key="2">
    <source>
        <dbReference type="EMBL" id="NKX91539.1"/>
    </source>
</evidence>
<accession>A0A846WDC9</accession>
<dbReference type="InterPro" id="IPR000914">
    <property type="entry name" value="SBP_5_dom"/>
</dbReference>
<reference evidence="2 3" key="1">
    <citation type="submission" date="2020-04" db="EMBL/GenBank/DDBJ databases">
        <title>MicrobeNet Type strains.</title>
        <authorList>
            <person name="Nicholson A.C."/>
        </authorList>
    </citation>
    <scope>NUCLEOTIDE SEQUENCE [LARGE SCALE GENOMIC DNA]</scope>
    <source>
        <strain evidence="2 3">DSM 44960</strain>
    </source>
</reference>
<sequence length="558" mass="60200">MRIRSLPTRLAIPLVIVGLIATGCGSGDDVAGTGEAALGTTNDINPKDVSELRDGGNLRLALTSLPENWNALHTDGNDGDTGAVLRPVMPRAFRTNAAAELSVNTDYFTSVELTNTNPQQVTYTINPKAVWSDGTPISWEDIQSQAKALSGADKSYLIANSSGFDRIDKVERGVDDKQAIITFKSHYADWRGQFAGNSFLFPMSVTATPEAFNKSQVEALTVSSGPFAVQSVDRSQNRIVLGHNPTWWGDKPKLDTITFSVLDSSAFVPALLNNEIDAVGVASRDELKSARDAPGVAIRRAPGNSWGHFTFNGAPGSLLADQGVRVAISKAIDRQGIVSAVQNGLVADPKPLNNHIYLRGQDGYQDNSLPFDPTAAAQELDALGWKLNGDVREKDGRKLEIRDVMYNDPTNIQIGQIIQQNLAQIGVKLHIETKPGAGLFSEVLQPGNFDVGQWFWAGDPFPLSSLTQIYGYNPDDIQGNYGRIGSPEINALIEQTVSELDPEKAQELANQLDRKIFEEGHSLPLFQSAGNVAVRADLANFGAAGLASLDYTKIGFVK</sequence>
<dbReference type="PANTHER" id="PTHR30290:SF65">
    <property type="entry name" value="MONOACYL PHOSPHATIDYLINOSITOL TETRAMANNOSIDE-BINDING PROTEIN LPQW-RELATED"/>
    <property type="match status" value="1"/>
</dbReference>
<dbReference type="Gene3D" id="3.40.190.10">
    <property type="entry name" value="Periplasmic binding protein-like II"/>
    <property type="match status" value="1"/>
</dbReference>
<protein>
    <submittedName>
        <fullName evidence="2">ABC transporter family substrate-binding protein</fullName>
    </submittedName>
</protein>
<gene>
    <name evidence="2" type="ORF">HGA10_30095</name>
</gene>
<dbReference type="RefSeq" id="WP_067644257.1">
    <property type="nucleotide sequence ID" value="NZ_JAAXOM010000013.1"/>
</dbReference>
<dbReference type="EMBL" id="JAAXOM010000013">
    <property type="protein sequence ID" value="NKX91539.1"/>
    <property type="molecule type" value="Genomic_DNA"/>
</dbReference>
<dbReference type="Gene3D" id="3.10.105.10">
    <property type="entry name" value="Dipeptide-binding Protein, Domain 3"/>
    <property type="match status" value="1"/>
</dbReference>
<evidence type="ECO:0000259" key="1">
    <source>
        <dbReference type="Pfam" id="PF00496"/>
    </source>
</evidence>
<dbReference type="PROSITE" id="PS51257">
    <property type="entry name" value="PROKAR_LIPOPROTEIN"/>
    <property type="match status" value="1"/>
</dbReference>
<dbReference type="SUPFAM" id="SSF53850">
    <property type="entry name" value="Periplasmic binding protein-like II"/>
    <property type="match status" value="1"/>
</dbReference>